<evidence type="ECO:0000259" key="2">
    <source>
        <dbReference type="Pfam" id="PF02558"/>
    </source>
</evidence>
<dbReference type="Pfam" id="PF02558">
    <property type="entry name" value="ApbA"/>
    <property type="match status" value="1"/>
</dbReference>
<reference evidence="3 4" key="1">
    <citation type="submission" date="2018-09" db="EMBL/GenBank/DDBJ databases">
        <authorList>
            <person name="Li J."/>
        </authorList>
    </citation>
    <scope>NUCLEOTIDE SEQUENCE [LARGE SCALE GENOMIC DNA]</scope>
    <source>
        <strain evidence="3 4">2129</strain>
    </source>
</reference>
<evidence type="ECO:0000313" key="3">
    <source>
        <dbReference type="EMBL" id="AYD89339.1"/>
    </source>
</evidence>
<gene>
    <name evidence="3" type="ORF">D5R93_03365</name>
</gene>
<feature type="domain" description="Ketopantoate reductase N-terminal" evidence="2">
    <location>
        <begin position="3"/>
        <end position="94"/>
    </location>
</feature>
<protein>
    <submittedName>
        <fullName evidence="3">2-dehydropantoate 2-reductase</fullName>
    </submittedName>
</protein>
<sequence length="346" mass="37896">MDVLVIGLGVIGTTYGYLFHKAGHDVEHLVRGSSPRAGTTSLEVDLLDGRRAPRGTASRDSYEVRPRTHERYDLIVVSVPYKDVATVMQDLGTLGVEGPVLLCGGFWGERSELEELTSGRGTVLGYPVAGGRMRDGVLSCCVFDHFMLEREDTARLDHPDSPDGPDGYGKVEALFRSCGIALEHPHDMLEWTWLHMAVNAGVVSVAGVYGDTNDTAAAAEKMMGSSTILAHVVKAVREASRIVEARGVELRRYRGDLLPYRLPAVVSAPMMRRMFSRNVLTRRIMTLHTNMADLLAVCRDVYEYGRRSGVSAPVFYEAYETTLAKVRQAPSAPPTSAEPPRGAWSS</sequence>
<dbReference type="InterPro" id="IPR013332">
    <property type="entry name" value="KPR_N"/>
</dbReference>
<dbReference type="SUPFAM" id="SSF51735">
    <property type="entry name" value="NAD(P)-binding Rossmann-fold domains"/>
    <property type="match status" value="1"/>
</dbReference>
<dbReference type="EMBL" id="CP032514">
    <property type="protein sequence ID" value="AYD89339.1"/>
    <property type="molecule type" value="Genomic_DNA"/>
</dbReference>
<proteinExistence type="predicted"/>
<dbReference type="Gene3D" id="3.40.50.720">
    <property type="entry name" value="NAD(P)-binding Rossmann-like Domain"/>
    <property type="match status" value="1"/>
</dbReference>
<evidence type="ECO:0000313" key="4">
    <source>
        <dbReference type="Proteomes" id="UP000273001"/>
    </source>
</evidence>
<evidence type="ECO:0000256" key="1">
    <source>
        <dbReference type="SAM" id="MobiDB-lite"/>
    </source>
</evidence>
<keyword evidence="4" id="KW-1185">Reference proteome</keyword>
<accession>A0ABM6Z2E9</accession>
<dbReference type="Proteomes" id="UP000273001">
    <property type="component" value="Chromosome"/>
</dbReference>
<dbReference type="InterPro" id="IPR036291">
    <property type="entry name" value="NAD(P)-bd_dom_sf"/>
</dbReference>
<feature type="region of interest" description="Disordered" evidence="1">
    <location>
        <begin position="327"/>
        <end position="346"/>
    </location>
</feature>
<organism evidence="3 4">
    <name type="scientific">Actinomyces lilanjuaniae</name>
    <dbReference type="NCBI Taxonomy" id="2321394"/>
    <lineage>
        <taxon>Bacteria</taxon>
        <taxon>Bacillati</taxon>
        <taxon>Actinomycetota</taxon>
        <taxon>Actinomycetes</taxon>
        <taxon>Actinomycetales</taxon>
        <taxon>Actinomycetaceae</taxon>
        <taxon>Actinomyces</taxon>
    </lineage>
</organism>
<name>A0ABM6Z2E9_9ACTO</name>